<dbReference type="Proteomes" id="UP000092321">
    <property type="component" value="Unassembled WGS sequence"/>
</dbReference>
<gene>
    <name evidence="2" type="ORF">HANVADRAFT_54364</name>
</gene>
<evidence type="ECO:0000259" key="1">
    <source>
        <dbReference type="Pfam" id="PF01172"/>
    </source>
</evidence>
<dbReference type="Pfam" id="PF01172">
    <property type="entry name" value="SBDS_N"/>
    <property type="match status" value="1"/>
</dbReference>
<reference evidence="3" key="1">
    <citation type="journal article" date="2016" name="Proc. Natl. Acad. Sci. U.S.A.">
        <title>Comparative genomics of biotechnologically important yeasts.</title>
        <authorList>
            <person name="Riley R."/>
            <person name="Haridas S."/>
            <person name="Wolfe K.H."/>
            <person name="Lopes M.R."/>
            <person name="Hittinger C.T."/>
            <person name="Goeker M."/>
            <person name="Salamov A.A."/>
            <person name="Wisecaver J.H."/>
            <person name="Long T.M."/>
            <person name="Calvey C.H."/>
            <person name="Aerts A.L."/>
            <person name="Barry K.W."/>
            <person name="Choi C."/>
            <person name="Clum A."/>
            <person name="Coughlan A.Y."/>
            <person name="Deshpande S."/>
            <person name="Douglass A.P."/>
            <person name="Hanson S.J."/>
            <person name="Klenk H.-P."/>
            <person name="LaButti K.M."/>
            <person name="Lapidus A."/>
            <person name="Lindquist E.A."/>
            <person name="Lipzen A.M."/>
            <person name="Meier-Kolthoff J.P."/>
            <person name="Ohm R.A."/>
            <person name="Otillar R.P."/>
            <person name="Pangilinan J.L."/>
            <person name="Peng Y."/>
            <person name="Rokas A."/>
            <person name="Rosa C.A."/>
            <person name="Scheuner C."/>
            <person name="Sibirny A.A."/>
            <person name="Slot J.C."/>
            <person name="Stielow J.B."/>
            <person name="Sun H."/>
            <person name="Kurtzman C.P."/>
            <person name="Blackwell M."/>
            <person name="Grigoriev I.V."/>
            <person name="Jeffries T.W."/>
        </authorList>
    </citation>
    <scope>NUCLEOTIDE SEQUENCE [LARGE SCALE GENOMIC DNA]</scope>
    <source>
        <strain evidence="3">NRRL Y-1626</strain>
    </source>
</reference>
<comment type="caution">
    <text evidence="2">The sequence shown here is derived from an EMBL/GenBank/DDBJ whole genome shotgun (WGS) entry which is preliminary data.</text>
</comment>
<dbReference type="Gene3D" id="3.30.1250.10">
    <property type="entry name" value="Ribosome maturation protein SBDS, N-terminal domain"/>
    <property type="match status" value="1"/>
</dbReference>
<dbReference type="SUPFAM" id="SSF89895">
    <property type="entry name" value="FYSH domain"/>
    <property type="match status" value="1"/>
</dbReference>
<name>A0A1B7T7F7_9ASCO</name>
<dbReference type="InterPro" id="IPR036786">
    <property type="entry name" value="Ribosome_mat_SBDS_N_sf"/>
</dbReference>
<dbReference type="OrthoDB" id="2567806at2759"/>
<accession>A0A1B7T7F7</accession>
<keyword evidence="3" id="KW-1185">Reference proteome</keyword>
<feature type="domain" description="Ribosome maturation protein SDO1/SBDS N-terminal" evidence="1">
    <location>
        <begin position="46"/>
        <end position="112"/>
    </location>
</feature>
<protein>
    <recommendedName>
        <fullName evidence="1">Ribosome maturation protein SDO1/SBDS N-terminal domain-containing protein</fullName>
    </recommendedName>
</protein>
<sequence>MSAALKVHYKGENIDFIILLNEEDQGVVLDKYNAYKKEHFSGPEEEGYKINNKDVVDLNSLISIDSIFTTTTKRGTRGELLQANKQELENEFKTKDNYQIISDIIINGDLIEENSGFNKRRYSNT</sequence>
<proteinExistence type="predicted"/>
<dbReference type="EMBL" id="LXPE01000518">
    <property type="protein sequence ID" value="OBA24650.1"/>
    <property type="molecule type" value="Genomic_DNA"/>
</dbReference>
<dbReference type="InterPro" id="IPR019783">
    <property type="entry name" value="SDO1/SBDS_N"/>
</dbReference>
<dbReference type="AlphaFoldDB" id="A0A1B7T7F7"/>
<organism evidence="2 3">
    <name type="scientific">Hanseniaspora valbyensis NRRL Y-1626</name>
    <dbReference type="NCBI Taxonomy" id="766949"/>
    <lineage>
        <taxon>Eukaryota</taxon>
        <taxon>Fungi</taxon>
        <taxon>Dikarya</taxon>
        <taxon>Ascomycota</taxon>
        <taxon>Saccharomycotina</taxon>
        <taxon>Saccharomycetes</taxon>
        <taxon>Saccharomycodales</taxon>
        <taxon>Saccharomycodaceae</taxon>
        <taxon>Hanseniaspora</taxon>
    </lineage>
</organism>
<evidence type="ECO:0000313" key="3">
    <source>
        <dbReference type="Proteomes" id="UP000092321"/>
    </source>
</evidence>
<evidence type="ECO:0000313" key="2">
    <source>
        <dbReference type="EMBL" id="OBA24650.1"/>
    </source>
</evidence>
<feature type="non-terminal residue" evidence="2">
    <location>
        <position position="125"/>
    </location>
</feature>